<keyword evidence="1" id="KW-0472">Membrane</keyword>
<evidence type="ECO:0000313" key="3">
    <source>
        <dbReference type="Proteomes" id="UP000192847"/>
    </source>
</evidence>
<comment type="caution">
    <text evidence="2">The sequence shown here is derived from an EMBL/GenBank/DDBJ whole genome shotgun (WGS) entry which is preliminary data.</text>
</comment>
<organism evidence="2 3">
    <name type="scientific">Mycobacterium timonense</name>
    <dbReference type="NCBI Taxonomy" id="701043"/>
    <lineage>
        <taxon>Bacteria</taxon>
        <taxon>Bacillati</taxon>
        <taxon>Actinomycetota</taxon>
        <taxon>Actinomycetes</taxon>
        <taxon>Mycobacteriales</taxon>
        <taxon>Mycobacteriaceae</taxon>
        <taxon>Mycobacterium</taxon>
        <taxon>Mycobacterium avium complex (MAC)</taxon>
    </lineage>
</organism>
<proteinExistence type="predicted"/>
<gene>
    <name evidence="2" type="ORF">BST46_31150</name>
</gene>
<evidence type="ECO:0000313" key="2">
    <source>
        <dbReference type="EMBL" id="ORB73064.1"/>
    </source>
</evidence>
<name>A0ABX3TBT3_9MYCO</name>
<feature type="non-terminal residue" evidence="2">
    <location>
        <position position="83"/>
    </location>
</feature>
<keyword evidence="3" id="KW-1185">Reference proteome</keyword>
<feature type="non-terminal residue" evidence="2">
    <location>
        <position position="1"/>
    </location>
</feature>
<dbReference type="Proteomes" id="UP000192847">
    <property type="component" value="Unassembled WGS sequence"/>
</dbReference>
<accession>A0ABX3TBT3</accession>
<feature type="transmembrane region" description="Helical" evidence="1">
    <location>
        <begin position="54"/>
        <end position="77"/>
    </location>
</feature>
<keyword evidence="1" id="KW-0812">Transmembrane</keyword>
<evidence type="ECO:0000256" key="1">
    <source>
        <dbReference type="SAM" id="Phobius"/>
    </source>
</evidence>
<protein>
    <submittedName>
        <fullName evidence="2">EamA family transporter</fullName>
    </submittedName>
</protein>
<dbReference type="EMBL" id="MVIL01001109">
    <property type="protein sequence ID" value="ORB73064.1"/>
    <property type="molecule type" value="Genomic_DNA"/>
</dbReference>
<feature type="transmembrane region" description="Helical" evidence="1">
    <location>
        <begin position="20"/>
        <end position="42"/>
    </location>
</feature>
<reference evidence="2 3" key="1">
    <citation type="submission" date="2017-02" db="EMBL/GenBank/DDBJ databases">
        <title>The new phylogeny of genus Mycobacterium.</title>
        <authorList>
            <person name="Tortoli E."/>
            <person name="Trovato A."/>
            <person name="Cirillo D.M."/>
        </authorList>
    </citation>
    <scope>NUCLEOTIDE SEQUENCE [LARGE SCALE GENOMIC DNA]</scope>
    <source>
        <strain evidence="2 3">CCUG 56329</strain>
    </source>
</reference>
<keyword evidence="1" id="KW-1133">Transmembrane helix</keyword>
<sequence>LWGGLPLYFPLLQPSGAVEIIAHRVVWSLLFCLLLLVATRSWRPFVELLRRPRTLATLGVAAVLLAINWLVFVYGILTDQVVD</sequence>